<feature type="transmembrane region" description="Helical" evidence="10">
    <location>
        <begin position="224"/>
        <end position="244"/>
    </location>
</feature>
<dbReference type="InterPro" id="IPR004772">
    <property type="entry name" value="TrkH"/>
</dbReference>
<sequence>MVIKKRINPPLFIILGFAVIILIGTVLLALPVSSSSGNSLGLLDSLFTATSAVCVTGLVVFDTGTKYSSFGEIIIMILIQLGGLGFMIFGVTTAVLLGKKIGLKQRLLIQESTHAISTAGLVKLSLNILIITLVFETVATIILTVRWYGEMGLFKAVYYALFHSVSAFNNAGFSLWPDSLTRYVGDPVVNLVISALFITGGIGFIVIMDLYVKRQWQKLSLNSKIVLVTSGLLSVAGFVVVFILESFNSQTFGELNFSQRLWAAYFQGVVPRTAGFNTIEIGQMIAASQLFIIFLMFIGASSGSTGGGIKTNTFAILILSLFAITRGRNEISVFHRTVTVEIILRSLAVIIASMGVIITASFLLTITEHSTQRDFLEILFEATSAFGTVGLSMGLTGDLSPLGKLIIIITMFIGRLGPLTMAFALAQKGIKPKIRYTEEKILIG</sequence>
<feature type="transmembrane region" description="Helical" evidence="10">
    <location>
        <begin position="12"/>
        <end position="30"/>
    </location>
</feature>
<keyword evidence="5 10" id="KW-0812">Transmembrane</keyword>
<feature type="transmembrane region" description="Helical" evidence="10">
    <location>
        <begin position="344"/>
        <end position="366"/>
    </location>
</feature>
<feature type="transmembrane region" description="Helical" evidence="10">
    <location>
        <begin position="42"/>
        <end position="61"/>
    </location>
</feature>
<dbReference type="OrthoDB" id="9810952at2"/>
<dbReference type="STRING" id="767817.Desgi_4144"/>
<keyword evidence="3" id="KW-1003">Cell membrane</keyword>
<dbReference type="EMBL" id="CP003273">
    <property type="protein sequence ID" value="AGL03399.1"/>
    <property type="molecule type" value="Genomic_DNA"/>
</dbReference>
<keyword evidence="4" id="KW-0633">Potassium transport</keyword>
<keyword evidence="7 10" id="KW-1133">Transmembrane helix</keyword>
<dbReference type="GO" id="GO:0005886">
    <property type="term" value="C:plasma membrane"/>
    <property type="evidence" value="ECO:0007669"/>
    <property type="project" value="UniProtKB-SubCell"/>
</dbReference>
<evidence type="ECO:0000256" key="6">
    <source>
        <dbReference type="ARBA" id="ARBA00022958"/>
    </source>
</evidence>
<dbReference type="eggNOG" id="COG0168">
    <property type="taxonomic scope" value="Bacteria"/>
</dbReference>
<evidence type="ECO:0000313" key="11">
    <source>
        <dbReference type="EMBL" id="AGL03399.1"/>
    </source>
</evidence>
<dbReference type="InterPro" id="IPR003445">
    <property type="entry name" value="Cat_transpt"/>
</dbReference>
<reference evidence="11 12" key="1">
    <citation type="submission" date="2012-01" db="EMBL/GenBank/DDBJ databases">
        <title>Complete sequence of Desulfotomaculum gibsoniae DSM 7213.</title>
        <authorList>
            <consortium name="US DOE Joint Genome Institute"/>
            <person name="Lucas S."/>
            <person name="Han J."/>
            <person name="Lapidus A."/>
            <person name="Cheng J.-F."/>
            <person name="Goodwin L."/>
            <person name="Pitluck S."/>
            <person name="Peters L."/>
            <person name="Ovchinnikova G."/>
            <person name="Teshima H."/>
            <person name="Detter J.C."/>
            <person name="Han C."/>
            <person name="Tapia R."/>
            <person name="Land M."/>
            <person name="Hauser L."/>
            <person name="Kyrpides N."/>
            <person name="Ivanova N."/>
            <person name="Pagani I."/>
            <person name="Parshina S."/>
            <person name="Plugge C."/>
            <person name="Muyzer G."/>
            <person name="Kuever J."/>
            <person name="Ivanova A."/>
            <person name="Nazina T."/>
            <person name="Klenk H.-P."/>
            <person name="Brambilla E."/>
            <person name="Spring S."/>
            <person name="Stams A.F."/>
            <person name="Woyke T."/>
        </authorList>
    </citation>
    <scope>NUCLEOTIDE SEQUENCE [LARGE SCALE GENOMIC DNA]</scope>
    <source>
        <strain evidence="11 12">DSM 7213</strain>
    </source>
</reference>
<dbReference type="PANTHER" id="PTHR32024:SF1">
    <property type="entry name" value="KTR SYSTEM POTASSIUM UPTAKE PROTEIN B"/>
    <property type="match status" value="1"/>
</dbReference>
<evidence type="ECO:0000256" key="7">
    <source>
        <dbReference type="ARBA" id="ARBA00022989"/>
    </source>
</evidence>
<keyword evidence="12" id="KW-1185">Reference proteome</keyword>
<feature type="transmembrane region" description="Helical" evidence="10">
    <location>
        <begin position="188"/>
        <end position="212"/>
    </location>
</feature>
<keyword evidence="8" id="KW-0406">Ion transport</keyword>
<keyword evidence="2" id="KW-0813">Transport</keyword>
<feature type="transmembrane region" description="Helical" evidence="10">
    <location>
        <begin position="128"/>
        <end position="149"/>
    </location>
</feature>
<proteinExistence type="predicted"/>
<dbReference type="KEGG" id="dgi:Desgi_4144"/>
<feature type="transmembrane region" description="Helical" evidence="10">
    <location>
        <begin position="156"/>
        <end position="176"/>
    </location>
</feature>
<evidence type="ECO:0000256" key="4">
    <source>
        <dbReference type="ARBA" id="ARBA00022538"/>
    </source>
</evidence>
<evidence type="ECO:0000256" key="5">
    <source>
        <dbReference type="ARBA" id="ARBA00022692"/>
    </source>
</evidence>
<dbReference type="RefSeq" id="WP_006521562.1">
    <property type="nucleotide sequence ID" value="NC_021184.1"/>
</dbReference>
<feature type="transmembrane region" description="Helical" evidence="10">
    <location>
        <begin position="73"/>
        <end position="97"/>
    </location>
</feature>
<dbReference type="HOGENOM" id="CLU_026429_0_1_9"/>
<dbReference type="NCBIfam" id="TIGR00933">
    <property type="entry name" value="2a38"/>
    <property type="match status" value="1"/>
</dbReference>
<feature type="transmembrane region" description="Helical" evidence="10">
    <location>
        <begin position="402"/>
        <end position="426"/>
    </location>
</feature>
<dbReference type="AlphaFoldDB" id="R4KL63"/>
<feature type="transmembrane region" description="Helical" evidence="10">
    <location>
        <begin position="378"/>
        <end position="396"/>
    </location>
</feature>
<dbReference type="Proteomes" id="UP000013520">
    <property type="component" value="Chromosome"/>
</dbReference>
<accession>R4KL63</accession>
<comment type="subcellular location">
    <subcellularLocation>
        <location evidence="1">Cell membrane</location>
        <topology evidence="1">Multi-pass membrane protein</topology>
    </subcellularLocation>
</comment>
<keyword evidence="6" id="KW-0630">Potassium</keyword>
<evidence type="ECO:0000256" key="9">
    <source>
        <dbReference type="ARBA" id="ARBA00023136"/>
    </source>
</evidence>
<evidence type="ECO:0000313" key="12">
    <source>
        <dbReference type="Proteomes" id="UP000013520"/>
    </source>
</evidence>
<evidence type="ECO:0000256" key="3">
    <source>
        <dbReference type="ARBA" id="ARBA00022475"/>
    </source>
</evidence>
<dbReference type="PANTHER" id="PTHR32024">
    <property type="entry name" value="TRK SYSTEM POTASSIUM UPTAKE PROTEIN TRKG-RELATED"/>
    <property type="match status" value="1"/>
</dbReference>
<evidence type="ECO:0000256" key="1">
    <source>
        <dbReference type="ARBA" id="ARBA00004651"/>
    </source>
</evidence>
<gene>
    <name evidence="11" type="ORF">Desgi_4144</name>
</gene>
<dbReference type="Pfam" id="PF02386">
    <property type="entry name" value="TrkH"/>
    <property type="match status" value="1"/>
</dbReference>
<protein>
    <submittedName>
        <fullName evidence="11">Potassium uptake protein, TrkH family</fullName>
    </submittedName>
</protein>
<keyword evidence="9 10" id="KW-0472">Membrane</keyword>
<feature type="transmembrane region" description="Helical" evidence="10">
    <location>
        <begin position="307"/>
        <end position="324"/>
    </location>
</feature>
<feature type="transmembrane region" description="Helical" evidence="10">
    <location>
        <begin position="281"/>
        <end position="300"/>
    </location>
</feature>
<evidence type="ECO:0000256" key="2">
    <source>
        <dbReference type="ARBA" id="ARBA00022448"/>
    </source>
</evidence>
<organism evidence="11 12">
    <name type="scientific">Desulfoscipio gibsoniae DSM 7213</name>
    <dbReference type="NCBI Taxonomy" id="767817"/>
    <lineage>
        <taxon>Bacteria</taxon>
        <taxon>Bacillati</taxon>
        <taxon>Bacillota</taxon>
        <taxon>Clostridia</taxon>
        <taxon>Eubacteriales</taxon>
        <taxon>Desulfallaceae</taxon>
        <taxon>Desulfoscipio</taxon>
    </lineage>
</organism>
<dbReference type="GO" id="GO:0015379">
    <property type="term" value="F:potassium:chloride symporter activity"/>
    <property type="evidence" value="ECO:0007669"/>
    <property type="project" value="InterPro"/>
</dbReference>
<evidence type="ECO:0000256" key="8">
    <source>
        <dbReference type="ARBA" id="ARBA00023065"/>
    </source>
</evidence>
<evidence type="ECO:0000256" key="10">
    <source>
        <dbReference type="SAM" id="Phobius"/>
    </source>
</evidence>
<name>R4KL63_9FIRM</name>